<proteinExistence type="inferred from homology"/>
<dbReference type="PANTHER" id="PTHR30012:SF0">
    <property type="entry name" value="TYPE II SECRETION SYSTEM PROTEIN F-RELATED"/>
    <property type="match status" value="1"/>
</dbReference>
<dbReference type="Pfam" id="PF00482">
    <property type="entry name" value="T2SSF"/>
    <property type="match status" value="2"/>
</dbReference>
<dbReference type="PRINTS" id="PR00812">
    <property type="entry name" value="BCTERIALGSPF"/>
</dbReference>
<feature type="transmembrane region" description="Helical" evidence="8">
    <location>
        <begin position="176"/>
        <end position="198"/>
    </location>
</feature>
<keyword evidence="5 8" id="KW-0812">Transmembrane</keyword>
<keyword evidence="3" id="KW-1003">Cell membrane</keyword>
<evidence type="ECO:0000256" key="5">
    <source>
        <dbReference type="ARBA" id="ARBA00022692"/>
    </source>
</evidence>
<evidence type="ECO:0000256" key="7">
    <source>
        <dbReference type="ARBA" id="ARBA00023136"/>
    </source>
</evidence>
<evidence type="ECO:0000313" key="11">
    <source>
        <dbReference type="Proteomes" id="UP000229247"/>
    </source>
</evidence>
<dbReference type="EMBL" id="PEUE01000010">
    <property type="protein sequence ID" value="PIV38740.1"/>
    <property type="molecule type" value="Genomic_DNA"/>
</dbReference>
<evidence type="ECO:0000313" key="10">
    <source>
        <dbReference type="EMBL" id="PIV38740.1"/>
    </source>
</evidence>
<evidence type="ECO:0000256" key="2">
    <source>
        <dbReference type="ARBA" id="ARBA00005745"/>
    </source>
</evidence>
<dbReference type="Proteomes" id="UP000229247">
    <property type="component" value="Unassembled WGS sequence"/>
</dbReference>
<organism evidence="10 11">
    <name type="scientific">Candidatus Portnoybacteria bacterium CG02_land_8_20_14_3_00_45_8</name>
    <dbReference type="NCBI Taxonomy" id="1974807"/>
    <lineage>
        <taxon>Bacteria</taxon>
        <taxon>Candidatus Portnoyibacteriota</taxon>
    </lineage>
</organism>
<evidence type="ECO:0000256" key="3">
    <source>
        <dbReference type="ARBA" id="ARBA00022475"/>
    </source>
</evidence>
<keyword evidence="4" id="KW-0997">Cell inner membrane</keyword>
<reference evidence="11" key="1">
    <citation type="submission" date="2017-09" db="EMBL/GenBank/DDBJ databases">
        <title>Depth-based differentiation of microbial function through sediment-hosted aquifers and enrichment of novel symbionts in the deep terrestrial subsurface.</title>
        <authorList>
            <person name="Probst A.J."/>
            <person name="Ladd B."/>
            <person name="Jarett J.K."/>
            <person name="Geller-Mcgrath D.E."/>
            <person name="Sieber C.M.K."/>
            <person name="Emerson J.B."/>
            <person name="Anantharaman K."/>
            <person name="Thomas B.C."/>
            <person name="Malmstrom R."/>
            <person name="Stieglmeier M."/>
            <person name="Klingl A."/>
            <person name="Woyke T."/>
            <person name="Ryan C.M."/>
            <person name="Banfield J.F."/>
        </authorList>
    </citation>
    <scope>NUCLEOTIDE SEQUENCE [LARGE SCALE GENOMIC DNA]</scope>
</reference>
<dbReference type="Gene3D" id="1.20.81.30">
    <property type="entry name" value="Type II secretion system (T2SS), domain F"/>
    <property type="match status" value="2"/>
</dbReference>
<evidence type="ECO:0000256" key="4">
    <source>
        <dbReference type="ARBA" id="ARBA00022519"/>
    </source>
</evidence>
<protein>
    <recommendedName>
        <fullName evidence="9">Type II secretion system protein GspF domain-containing protein</fullName>
    </recommendedName>
</protein>
<gene>
    <name evidence="10" type="ORF">COS30_00410</name>
</gene>
<evidence type="ECO:0000256" key="6">
    <source>
        <dbReference type="ARBA" id="ARBA00022989"/>
    </source>
</evidence>
<feature type="transmembrane region" description="Helical" evidence="8">
    <location>
        <begin position="230"/>
        <end position="248"/>
    </location>
</feature>
<keyword evidence="7 8" id="KW-0472">Membrane</keyword>
<dbReference type="AlphaFoldDB" id="A0A2M7D6X2"/>
<comment type="caution">
    <text evidence="10">The sequence shown here is derived from an EMBL/GenBank/DDBJ whole genome shotgun (WGS) entry which is preliminary data.</text>
</comment>
<dbReference type="PANTHER" id="PTHR30012">
    <property type="entry name" value="GENERAL SECRETION PATHWAY PROTEIN"/>
    <property type="match status" value="1"/>
</dbReference>
<evidence type="ECO:0000256" key="8">
    <source>
        <dbReference type="SAM" id="Phobius"/>
    </source>
</evidence>
<sequence>MPLYSYTAKTADGQTKTGTKEIASEIELAHWLRQENLFLTSAQEQELGQTTKKTPGWRRSFSFSLKHISLVEKMMFTQNLAVMIGAGLPFNRALDALGAQTKNKYFTQVIGQVNESVRKGTMLGDALAKFPKVFNELFVNMVKVGEASGSLEKVLKILAFQMKKDSELLSRVRGALIYPSVIVVAMFGIGILMMIMVVPKLSQVFKEMKTDLPLSTRTIMAVSNFLSQHWLIGLLLVLAVIIAGRFALKTKPGRHYFDWTILRLPIFGPISQKINAGRFALTLGSLIESAVPIVQGLNIVAGTLTNTCFSTSLKAAAEAVQRGLPLSQCLSPYANFYPPMVIQMIEVGEETGALGEVLKRLSDFYEEEVTNITKGLAAIIEPVLMVVIGIAVGFFAIAMLQPMYSLMEGM</sequence>
<comment type="subcellular location">
    <subcellularLocation>
        <location evidence="1">Cell inner membrane</location>
        <topology evidence="1">Multi-pass membrane protein</topology>
    </subcellularLocation>
</comment>
<evidence type="ECO:0000259" key="9">
    <source>
        <dbReference type="Pfam" id="PF00482"/>
    </source>
</evidence>
<dbReference type="FunFam" id="1.20.81.30:FF:000001">
    <property type="entry name" value="Type II secretion system protein F"/>
    <property type="match status" value="2"/>
</dbReference>
<comment type="similarity">
    <text evidence="2">Belongs to the GSP F family.</text>
</comment>
<dbReference type="InterPro" id="IPR042094">
    <property type="entry name" value="T2SS_GspF_sf"/>
</dbReference>
<dbReference type="InterPro" id="IPR003004">
    <property type="entry name" value="GspF/PilC"/>
</dbReference>
<accession>A0A2M7D6X2</accession>
<dbReference type="GO" id="GO:0005886">
    <property type="term" value="C:plasma membrane"/>
    <property type="evidence" value="ECO:0007669"/>
    <property type="project" value="UniProtKB-SubCell"/>
</dbReference>
<name>A0A2M7D6X2_9BACT</name>
<dbReference type="InterPro" id="IPR018076">
    <property type="entry name" value="T2SS_GspF_dom"/>
</dbReference>
<feature type="domain" description="Type II secretion system protein GspF" evidence="9">
    <location>
        <begin position="76"/>
        <end position="199"/>
    </location>
</feature>
<feature type="transmembrane region" description="Helical" evidence="8">
    <location>
        <begin position="383"/>
        <end position="404"/>
    </location>
</feature>
<feature type="domain" description="Type II secretion system protein GspF" evidence="9">
    <location>
        <begin position="279"/>
        <end position="402"/>
    </location>
</feature>
<keyword evidence="6 8" id="KW-1133">Transmembrane helix</keyword>
<evidence type="ECO:0000256" key="1">
    <source>
        <dbReference type="ARBA" id="ARBA00004429"/>
    </source>
</evidence>